<evidence type="ECO:0000256" key="2">
    <source>
        <dbReference type="ARBA" id="ARBA00022801"/>
    </source>
</evidence>
<sequence length="128" mass="13649">MDLLEALDIQVTEVTEARTLITLPISDKTKQPFGILHGGLNCVLAETAASLAANAYLGKTKRVAVGLDIQTHHLAAVSTGVLIAEATPIRLGQQILVYQVCTYLAGTSKQTSLSTVTLMAKTFSKEEH</sequence>
<dbReference type="EMBL" id="JBHTOP010000022">
    <property type="protein sequence ID" value="MFD1671982.1"/>
    <property type="molecule type" value="Genomic_DNA"/>
</dbReference>
<dbReference type="InterPro" id="IPR003736">
    <property type="entry name" value="PAAI_dom"/>
</dbReference>
<dbReference type="Proteomes" id="UP001597267">
    <property type="component" value="Unassembled WGS sequence"/>
</dbReference>
<dbReference type="PANTHER" id="PTHR43240:SF5">
    <property type="entry name" value="1,4-DIHYDROXY-2-NAPHTHOYL-COA THIOESTERASE 1"/>
    <property type="match status" value="1"/>
</dbReference>
<keyword evidence="5" id="KW-1185">Reference proteome</keyword>
<organism evidence="4 5">
    <name type="scientific">Agrilactobacillus yilanensis</name>
    <dbReference type="NCBI Taxonomy" id="2485997"/>
    <lineage>
        <taxon>Bacteria</taxon>
        <taxon>Bacillati</taxon>
        <taxon>Bacillota</taxon>
        <taxon>Bacilli</taxon>
        <taxon>Lactobacillales</taxon>
        <taxon>Lactobacillaceae</taxon>
        <taxon>Agrilactobacillus</taxon>
    </lineage>
</organism>
<dbReference type="PANTHER" id="PTHR43240">
    <property type="entry name" value="1,4-DIHYDROXY-2-NAPHTHOYL-COA THIOESTERASE 1"/>
    <property type="match status" value="1"/>
</dbReference>
<comment type="caution">
    <text evidence="4">The sequence shown here is derived from an EMBL/GenBank/DDBJ whole genome shotgun (WGS) entry which is preliminary data.</text>
</comment>
<keyword evidence="2 4" id="KW-0378">Hydrolase</keyword>
<reference evidence="5" key="1">
    <citation type="journal article" date="2019" name="Int. J. Syst. Evol. Microbiol.">
        <title>The Global Catalogue of Microorganisms (GCM) 10K type strain sequencing project: providing services to taxonomists for standard genome sequencing and annotation.</title>
        <authorList>
            <consortium name="The Broad Institute Genomics Platform"/>
            <consortium name="The Broad Institute Genome Sequencing Center for Infectious Disease"/>
            <person name="Wu L."/>
            <person name="Ma J."/>
        </authorList>
    </citation>
    <scope>NUCLEOTIDE SEQUENCE [LARGE SCALE GENOMIC DNA]</scope>
    <source>
        <strain evidence="5">CCM 8896</strain>
    </source>
</reference>
<comment type="similarity">
    <text evidence="1">Belongs to the thioesterase PaaI family.</text>
</comment>
<name>A0ABW4J6H7_9LACO</name>
<dbReference type="NCBIfam" id="TIGR00369">
    <property type="entry name" value="unchar_dom_1"/>
    <property type="match status" value="1"/>
</dbReference>
<proteinExistence type="inferred from homology"/>
<dbReference type="GO" id="GO:0016787">
    <property type="term" value="F:hydrolase activity"/>
    <property type="evidence" value="ECO:0007669"/>
    <property type="project" value="UniProtKB-KW"/>
</dbReference>
<dbReference type="InterPro" id="IPR029069">
    <property type="entry name" value="HotDog_dom_sf"/>
</dbReference>
<evidence type="ECO:0000313" key="5">
    <source>
        <dbReference type="Proteomes" id="UP001597267"/>
    </source>
</evidence>
<evidence type="ECO:0000256" key="1">
    <source>
        <dbReference type="ARBA" id="ARBA00008324"/>
    </source>
</evidence>
<dbReference type="RefSeq" id="WP_125715121.1">
    <property type="nucleotide sequence ID" value="NZ_JBHTOP010000022.1"/>
</dbReference>
<evidence type="ECO:0000313" key="4">
    <source>
        <dbReference type="EMBL" id="MFD1671982.1"/>
    </source>
</evidence>
<feature type="domain" description="Thioesterase" evidence="3">
    <location>
        <begin position="33"/>
        <end position="101"/>
    </location>
</feature>
<evidence type="ECO:0000259" key="3">
    <source>
        <dbReference type="Pfam" id="PF03061"/>
    </source>
</evidence>
<dbReference type="Pfam" id="PF03061">
    <property type="entry name" value="4HBT"/>
    <property type="match status" value="1"/>
</dbReference>
<dbReference type="Gene3D" id="3.10.129.10">
    <property type="entry name" value="Hotdog Thioesterase"/>
    <property type="match status" value="1"/>
</dbReference>
<dbReference type="SUPFAM" id="SSF54637">
    <property type="entry name" value="Thioesterase/thiol ester dehydrase-isomerase"/>
    <property type="match status" value="1"/>
</dbReference>
<dbReference type="CDD" id="cd03443">
    <property type="entry name" value="PaaI_thioesterase"/>
    <property type="match status" value="1"/>
</dbReference>
<dbReference type="EC" id="3.1.2.-" evidence="4"/>
<gene>
    <name evidence="4" type="ORF">ACFQ5M_07740</name>
</gene>
<protein>
    <submittedName>
        <fullName evidence="4">PaaI family thioesterase</fullName>
        <ecNumber evidence="4">3.1.2.-</ecNumber>
    </submittedName>
</protein>
<accession>A0ABW4J6H7</accession>
<dbReference type="InterPro" id="IPR006683">
    <property type="entry name" value="Thioestr_dom"/>
</dbReference>